<gene>
    <name evidence="1" type="ORF">RZS28_05310</name>
</gene>
<reference evidence="1 2" key="1">
    <citation type="submission" date="2023-10" db="EMBL/GenBank/DDBJ databases">
        <title>Novel methanotroph of the genus Methylocapsa from a subarctic wetland.</title>
        <authorList>
            <person name="Belova S.E."/>
            <person name="Oshkin I.Y."/>
            <person name="Miroshnikov K."/>
            <person name="Dedysh S.N."/>
        </authorList>
    </citation>
    <scope>NUCLEOTIDE SEQUENCE [LARGE SCALE GENOMIC DNA]</scope>
    <source>
        <strain evidence="1 2">RX1</strain>
    </source>
</reference>
<sequence length="85" mass="9327">MTTEPRKYDDLKVGQRIHFTGYPGDAANPSGDGEIIAAHEAGPKSMANYDIRLDDGREKTKVIHLAFKPSANRCYIIAEEHNAAA</sequence>
<evidence type="ECO:0000313" key="2">
    <source>
        <dbReference type="Proteomes" id="UP001626536"/>
    </source>
</evidence>
<keyword evidence="2" id="KW-1185">Reference proteome</keyword>
<name>A0ABZ0HV59_9HYPH</name>
<dbReference type="RefSeq" id="WP_407340295.1">
    <property type="nucleotide sequence ID" value="NZ_CP136862.1"/>
</dbReference>
<protein>
    <recommendedName>
        <fullName evidence="3">Hypervirulence associated protein TUDOR domain-containing protein</fullName>
    </recommendedName>
</protein>
<dbReference type="EMBL" id="CP136862">
    <property type="protein sequence ID" value="WOJ90710.1"/>
    <property type="molecule type" value="Genomic_DNA"/>
</dbReference>
<accession>A0ABZ0HV59</accession>
<dbReference type="Proteomes" id="UP001626536">
    <property type="component" value="Chromosome"/>
</dbReference>
<evidence type="ECO:0000313" key="1">
    <source>
        <dbReference type="EMBL" id="WOJ90710.1"/>
    </source>
</evidence>
<organism evidence="1 2">
    <name type="scientific">Methylocapsa polymorpha</name>
    <dbReference type="NCBI Taxonomy" id="3080828"/>
    <lineage>
        <taxon>Bacteria</taxon>
        <taxon>Pseudomonadati</taxon>
        <taxon>Pseudomonadota</taxon>
        <taxon>Alphaproteobacteria</taxon>
        <taxon>Hyphomicrobiales</taxon>
        <taxon>Beijerinckiaceae</taxon>
        <taxon>Methylocapsa</taxon>
    </lineage>
</organism>
<evidence type="ECO:0008006" key="3">
    <source>
        <dbReference type="Google" id="ProtNLM"/>
    </source>
</evidence>
<proteinExistence type="predicted"/>